<protein>
    <submittedName>
        <fullName evidence="2">DUF2147 domain-containing protein</fullName>
    </submittedName>
</protein>
<evidence type="ECO:0000259" key="1">
    <source>
        <dbReference type="Pfam" id="PF09917"/>
    </source>
</evidence>
<gene>
    <name evidence="2" type="ORF">PY092_07410</name>
</gene>
<feature type="domain" description="DUF2147" evidence="1">
    <location>
        <begin position="28"/>
        <end position="133"/>
    </location>
</feature>
<name>A0ABT5XXQ9_9FLAO</name>
<dbReference type="Gene3D" id="2.40.128.520">
    <property type="match status" value="1"/>
</dbReference>
<comment type="caution">
    <text evidence="2">The sequence shown here is derived from an EMBL/GenBank/DDBJ whole genome shotgun (WGS) entry which is preliminary data.</text>
</comment>
<dbReference type="Proteomes" id="UP001221366">
    <property type="component" value="Unassembled WGS sequence"/>
</dbReference>
<sequence length="135" mass="15430">MKPILASIFLMLLLPKSFGQVKGPDITGVWLNDKENAHIEIYQKEGAFFGKIIWMKQPDTPDSAEKSKRFEELLGMDIISNLVFDGGIWEKGTLYLPKKDREVNCEAQLSDDKGVLTLNITKLWFSNSIKWTRIP</sequence>
<accession>A0ABT5XXQ9</accession>
<reference evidence="2 3" key="1">
    <citation type="submission" date="2023-03" db="EMBL/GenBank/DDBJ databases">
        <title>Muricauda XX sp. nov. and Muricauda XXX sp. nov., two novel species isolated from Okinawa Trough.</title>
        <authorList>
            <person name="Cao W."/>
            <person name="Deng X."/>
        </authorList>
    </citation>
    <scope>NUCLEOTIDE SEQUENCE [LARGE SCALE GENOMIC DNA]</scope>
    <source>
        <strain evidence="2 3">334s03</strain>
    </source>
</reference>
<organism evidence="2 3">
    <name type="scientific">Flagellimonas yonaguniensis</name>
    <dbReference type="NCBI Taxonomy" id="3031325"/>
    <lineage>
        <taxon>Bacteria</taxon>
        <taxon>Pseudomonadati</taxon>
        <taxon>Bacteroidota</taxon>
        <taxon>Flavobacteriia</taxon>
        <taxon>Flavobacteriales</taxon>
        <taxon>Flavobacteriaceae</taxon>
        <taxon>Flagellimonas</taxon>
    </lineage>
</organism>
<evidence type="ECO:0000313" key="3">
    <source>
        <dbReference type="Proteomes" id="UP001221366"/>
    </source>
</evidence>
<dbReference type="InterPro" id="IPR019223">
    <property type="entry name" value="DUF2147"/>
</dbReference>
<keyword evidence="3" id="KW-1185">Reference proteome</keyword>
<dbReference type="EMBL" id="JARFVB010000003">
    <property type="protein sequence ID" value="MDF0715969.1"/>
    <property type="molecule type" value="Genomic_DNA"/>
</dbReference>
<evidence type="ECO:0000313" key="2">
    <source>
        <dbReference type="EMBL" id="MDF0715969.1"/>
    </source>
</evidence>
<dbReference type="RefSeq" id="WP_275615214.1">
    <property type="nucleotide sequence ID" value="NZ_JARFVB010000003.1"/>
</dbReference>
<proteinExistence type="predicted"/>
<dbReference type="Pfam" id="PF09917">
    <property type="entry name" value="DUF2147"/>
    <property type="match status" value="1"/>
</dbReference>